<feature type="non-terminal residue" evidence="5">
    <location>
        <position position="99"/>
    </location>
</feature>
<dbReference type="Pfam" id="PF12833">
    <property type="entry name" value="HTH_18"/>
    <property type="match status" value="1"/>
</dbReference>
<keyword evidence="1" id="KW-0805">Transcription regulation</keyword>
<dbReference type="InterPro" id="IPR009057">
    <property type="entry name" value="Homeodomain-like_sf"/>
</dbReference>
<feature type="domain" description="HTH araC/xylS-type" evidence="4">
    <location>
        <begin position="2"/>
        <end position="99"/>
    </location>
</feature>
<dbReference type="PROSITE" id="PS01124">
    <property type="entry name" value="HTH_ARAC_FAMILY_2"/>
    <property type="match status" value="1"/>
</dbReference>
<dbReference type="EMBL" id="BARV01043910">
    <property type="protein sequence ID" value="GAI67194.1"/>
    <property type="molecule type" value="Genomic_DNA"/>
</dbReference>
<feature type="non-terminal residue" evidence="5">
    <location>
        <position position="1"/>
    </location>
</feature>
<evidence type="ECO:0000256" key="1">
    <source>
        <dbReference type="ARBA" id="ARBA00023015"/>
    </source>
</evidence>
<keyword evidence="2" id="KW-0238">DNA-binding</keyword>
<gene>
    <name evidence="5" type="ORF">S06H3_65297</name>
</gene>
<protein>
    <recommendedName>
        <fullName evidence="4">HTH araC/xylS-type domain-containing protein</fullName>
    </recommendedName>
</protein>
<evidence type="ECO:0000259" key="4">
    <source>
        <dbReference type="PROSITE" id="PS01124"/>
    </source>
</evidence>
<comment type="caution">
    <text evidence="5">The sequence shown here is derived from an EMBL/GenBank/DDBJ whole genome shotgun (WGS) entry which is preliminary data.</text>
</comment>
<name>X1SHE8_9ZZZZ</name>
<organism evidence="5">
    <name type="scientific">marine sediment metagenome</name>
    <dbReference type="NCBI Taxonomy" id="412755"/>
    <lineage>
        <taxon>unclassified sequences</taxon>
        <taxon>metagenomes</taxon>
        <taxon>ecological metagenomes</taxon>
    </lineage>
</organism>
<keyword evidence="3" id="KW-0804">Transcription</keyword>
<dbReference type="Gene3D" id="1.10.10.60">
    <property type="entry name" value="Homeodomain-like"/>
    <property type="match status" value="2"/>
</dbReference>
<dbReference type="GO" id="GO:0043565">
    <property type="term" value="F:sequence-specific DNA binding"/>
    <property type="evidence" value="ECO:0007669"/>
    <property type="project" value="InterPro"/>
</dbReference>
<proteinExistence type="predicted"/>
<evidence type="ECO:0000313" key="5">
    <source>
        <dbReference type="EMBL" id="GAI67194.1"/>
    </source>
</evidence>
<sequence length="99" mass="11354">VNAVLAFLAKNYHQQISLPDAAKMAQLSQRQFTTLCRKSTNKSFTQFVNSIRCEKAKQLLTQTDMPVAAIAFEVGYEELSTFYRAFKKLHTFTPLSFRK</sequence>
<dbReference type="AlphaFoldDB" id="X1SHE8"/>
<evidence type="ECO:0000256" key="2">
    <source>
        <dbReference type="ARBA" id="ARBA00023125"/>
    </source>
</evidence>
<dbReference type="PANTHER" id="PTHR43280:SF28">
    <property type="entry name" value="HTH-TYPE TRANSCRIPTIONAL ACTIVATOR RHAS"/>
    <property type="match status" value="1"/>
</dbReference>
<dbReference type="SUPFAM" id="SSF46689">
    <property type="entry name" value="Homeodomain-like"/>
    <property type="match status" value="2"/>
</dbReference>
<dbReference type="GO" id="GO:0003700">
    <property type="term" value="F:DNA-binding transcription factor activity"/>
    <property type="evidence" value="ECO:0007669"/>
    <property type="project" value="InterPro"/>
</dbReference>
<evidence type="ECO:0000256" key="3">
    <source>
        <dbReference type="ARBA" id="ARBA00023163"/>
    </source>
</evidence>
<reference evidence="5" key="1">
    <citation type="journal article" date="2014" name="Front. Microbiol.">
        <title>High frequency of phylogenetically diverse reductive dehalogenase-homologous genes in deep subseafloor sedimentary metagenomes.</title>
        <authorList>
            <person name="Kawai M."/>
            <person name="Futagami T."/>
            <person name="Toyoda A."/>
            <person name="Takaki Y."/>
            <person name="Nishi S."/>
            <person name="Hori S."/>
            <person name="Arai W."/>
            <person name="Tsubouchi T."/>
            <person name="Morono Y."/>
            <person name="Uchiyama I."/>
            <person name="Ito T."/>
            <person name="Fujiyama A."/>
            <person name="Inagaki F."/>
            <person name="Takami H."/>
        </authorList>
    </citation>
    <scope>NUCLEOTIDE SEQUENCE</scope>
    <source>
        <strain evidence="5">Expedition CK06-06</strain>
    </source>
</reference>
<accession>X1SHE8</accession>
<dbReference type="InterPro" id="IPR018060">
    <property type="entry name" value="HTH_AraC"/>
</dbReference>
<dbReference type="SMART" id="SM00342">
    <property type="entry name" value="HTH_ARAC"/>
    <property type="match status" value="1"/>
</dbReference>
<dbReference type="PANTHER" id="PTHR43280">
    <property type="entry name" value="ARAC-FAMILY TRANSCRIPTIONAL REGULATOR"/>
    <property type="match status" value="1"/>
</dbReference>